<protein>
    <submittedName>
        <fullName evidence="3">Acyl-CoA thioester hydrolase</fullName>
    </submittedName>
</protein>
<proteinExistence type="inferred from homology"/>
<dbReference type="Proteomes" id="UP000184139">
    <property type="component" value="Unassembled WGS sequence"/>
</dbReference>
<dbReference type="PIRSF" id="PIRSF003230">
    <property type="entry name" value="YbgC"/>
    <property type="match status" value="1"/>
</dbReference>
<dbReference type="CDD" id="cd00586">
    <property type="entry name" value="4HBT"/>
    <property type="match status" value="1"/>
</dbReference>
<dbReference type="AlphaFoldDB" id="A0A1M5WQA7"/>
<dbReference type="STRING" id="1121409.SAMN02745124_02447"/>
<dbReference type="PANTHER" id="PTHR31793:SF27">
    <property type="entry name" value="NOVEL THIOESTERASE SUPERFAMILY DOMAIN AND SAPOSIN A-TYPE DOMAIN CONTAINING PROTEIN (0610012H03RIK)"/>
    <property type="match status" value="1"/>
</dbReference>
<reference evidence="3 4" key="1">
    <citation type="submission" date="2016-11" db="EMBL/GenBank/DDBJ databases">
        <authorList>
            <person name="Jaros S."/>
            <person name="Januszkiewicz K."/>
            <person name="Wedrychowicz H."/>
        </authorList>
    </citation>
    <scope>NUCLEOTIDE SEQUENCE [LARGE SCALE GENOMIC DNA]</scope>
    <source>
        <strain evidence="3 4">DSM 9705</strain>
    </source>
</reference>
<dbReference type="SUPFAM" id="SSF54637">
    <property type="entry name" value="Thioesterase/thiol ester dehydrase-isomerase"/>
    <property type="match status" value="1"/>
</dbReference>
<keyword evidence="4" id="KW-1185">Reference proteome</keyword>
<accession>A0A1M5WQA7</accession>
<dbReference type="PANTHER" id="PTHR31793">
    <property type="entry name" value="4-HYDROXYBENZOYL-COA THIOESTERASE FAMILY MEMBER"/>
    <property type="match status" value="1"/>
</dbReference>
<dbReference type="NCBIfam" id="TIGR00051">
    <property type="entry name" value="YbgC/FadM family acyl-CoA thioesterase"/>
    <property type="match status" value="1"/>
</dbReference>
<dbReference type="InterPro" id="IPR029069">
    <property type="entry name" value="HotDog_dom_sf"/>
</dbReference>
<evidence type="ECO:0000256" key="1">
    <source>
        <dbReference type="ARBA" id="ARBA00005953"/>
    </source>
</evidence>
<keyword evidence="2 3" id="KW-0378">Hydrolase</keyword>
<dbReference type="InterPro" id="IPR006684">
    <property type="entry name" value="YbgC/YbaW"/>
</dbReference>
<sequence length="156" mass="17982">MTTDNQAVHRMTCRVLYGDTDAGGVVYNANYLRYFEQGRTEMMRERVCSYRDIEKLGIVLPVTECFVRYKSPAFYDDLLIIETTIAELHTYTCKFTYRILRQDEGRTRPTLLTRGYTINAAITRAGKLTKLPDHITTALHRLLGKETPPPPTKELD</sequence>
<evidence type="ECO:0000313" key="4">
    <source>
        <dbReference type="Proteomes" id="UP000184139"/>
    </source>
</evidence>
<gene>
    <name evidence="3" type="ORF">SAMN02745124_02447</name>
</gene>
<dbReference type="EMBL" id="FQXS01000014">
    <property type="protein sequence ID" value="SHH89671.1"/>
    <property type="molecule type" value="Genomic_DNA"/>
</dbReference>
<evidence type="ECO:0000256" key="2">
    <source>
        <dbReference type="ARBA" id="ARBA00022801"/>
    </source>
</evidence>
<organism evidence="3 4">
    <name type="scientific">Desulfofustis glycolicus DSM 9705</name>
    <dbReference type="NCBI Taxonomy" id="1121409"/>
    <lineage>
        <taxon>Bacteria</taxon>
        <taxon>Pseudomonadati</taxon>
        <taxon>Thermodesulfobacteriota</taxon>
        <taxon>Desulfobulbia</taxon>
        <taxon>Desulfobulbales</taxon>
        <taxon>Desulfocapsaceae</taxon>
        <taxon>Desulfofustis</taxon>
    </lineage>
</organism>
<dbReference type="GO" id="GO:0047617">
    <property type="term" value="F:fatty acyl-CoA hydrolase activity"/>
    <property type="evidence" value="ECO:0007669"/>
    <property type="project" value="TreeGrafter"/>
</dbReference>
<dbReference type="InterPro" id="IPR050563">
    <property type="entry name" value="4-hydroxybenzoyl-CoA_TE"/>
</dbReference>
<dbReference type="Gene3D" id="3.10.129.10">
    <property type="entry name" value="Hotdog Thioesterase"/>
    <property type="match status" value="1"/>
</dbReference>
<dbReference type="RefSeq" id="WP_073376404.1">
    <property type="nucleotide sequence ID" value="NZ_FQXS01000014.1"/>
</dbReference>
<evidence type="ECO:0000313" key="3">
    <source>
        <dbReference type="EMBL" id="SHH89671.1"/>
    </source>
</evidence>
<name>A0A1M5WQA7_9BACT</name>
<dbReference type="Pfam" id="PF13279">
    <property type="entry name" value="4HBT_2"/>
    <property type="match status" value="1"/>
</dbReference>
<comment type="similarity">
    <text evidence="1">Belongs to the 4-hydroxybenzoyl-CoA thioesterase family.</text>
</comment>